<dbReference type="OrthoDB" id="332281at2759"/>
<keyword evidence="5" id="KW-0653">Protein transport</keyword>
<accession>A0A9W8H7Z9</accession>
<dbReference type="GO" id="GO:0017119">
    <property type="term" value="C:Golgi transport complex"/>
    <property type="evidence" value="ECO:0007669"/>
    <property type="project" value="TreeGrafter"/>
</dbReference>
<evidence type="ECO:0000256" key="7">
    <source>
        <dbReference type="ARBA" id="ARBA00023136"/>
    </source>
</evidence>
<dbReference type="Pfam" id="PF12022">
    <property type="entry name" value="COG2_C"/>
    <property type="match status" value="1"/>
</dbReference>
<sequence>MAFDLEAYAAQSLEQGKGLEDVHLELSGQLRDIRHELRGLINHRYEDFLGLSTSLTGVDGAVAAVRAPVAAVRAEIEAVRDDLAQRLARVEERLRYRAAIRAKKQQLRLFIDLSRLLARVDAVLGEAGAAAGRGEERAEWLERAAADLAQIRYFVAKGGGHPFARQAADHMRRIEAALLDALGRSLARGLAAHAAGADSAAAAALVAQCLRAYSAVDEAGRAEDVVRSELARPLVARALGALGGRGVGMDPGAFAAALQRILADVARVAVPLAAGVEAHFPAGGHALAARVFWREAAAAIMRDLPLLFVPGVPDRFHRNYLAACRFMREFAALFTPAGGPAAPAAPAELLAAEPSYAEFNRKWQLDAYFTIRKQQIVGALVEGPGAAAAAVPPASGSGSTPTGSGSTAPSSPDPNDDVAQVQRESGLHTELAARAVWAVGRCWAPAVYLEPLAARFWQLTVQILVWYRHAAGRALQQLARGGDLAPESAGFDEALRHVHDAFVVRALADDQTRAAGCLLPEAEAEPGGSGFRGAMVAAMQDAVAQTWAPLGADADGAVDRLAAAIAAASCAALAGQLRRATAQFRHTSREPPAAPSPFVAALFAPLAAAEQRVDGLRRSDDAAGFARATKARLRAAVCADVTLELARACGEALAAISKTEASLLRLRQSRAGAAAAVAGRGGSAPDALPVPAGLDLRGTVPATDNDKIRRQIWLDVGAAARIVGELGAQPHREFADFAQLIAPLGA</sequence>
<comment type="similarity">
    <text evidence="2">Belongs to the COG2 family.</text>
</comment>
<keyword evidence="7" id="KW-0472">Membrane</keyword>
<organism evidence="12 13">
    <name type="scientific">Coemansia javaensis</name>
    <dbReference type="NCBI Taxonomy" id="2761396"/>
    <lineage>
        <taxon>Eukaryota</taxon>
        <taxon>Fungi</taxon>
        <taxon>Fungi incertae sedis</taxon>
        <taxon>Zoopagomycota</taxon>
        <taxon>Kickxellomycotina</taxon>
        <taxon>Kickxellomycetes</taxon>
        <taxon>Kickxellales</taxon>
        <taxon>Kickxellaceae</taxon>
        <taxon>Coemansia</taxon>
    </lineage>
</organism>
<comment type="subcellular location">
    <subcellularLocation>
        <location evidence="1">Golgi apparatus membrane</location>
        <topology evidence="1">Peripheral membrane protein</topology>
    </subcellularLocation>
</comment>
<evidence type="ECO:0000256" key="2">
    <source>
        <dbReference type="ARBA" id="ARBA00007603"/>
    </source>
</evidence>
<keyword evidence="4" id="KW-0813">Transport</keyword>
<evidence type="ECO:0000259" key="11">
    <source>
        <dbReference type="Pfam" id="PF12022"/>
    </source>
</evidence>
<dbReference type="InterPro" id="IPR009316">
    <property type="entry name" value="COG2"/>
</dbReference>
<dbReference type="Proteomes" id="UP001140217">
    <property type="component" value="Unassembled WGS sequence"/>
</dbReference>
<dbReference type="PANTHER" id="PTHR12961:SF0">
    <property type="entry name" value="CONSERVED OLIGOMERIC GOLGI COMPLEX SUBUNIT 2"/>
    <property type="match status" value="1"/>
</dbReference>
<evidence type="ECO:0000313" key="12">
    <source>
        <dbReference type="EMBL" id="KAJ2776180.1"/>
    </source>
</evidence>
<evidence type="ECO:0000256" key="1">
    <source>
        <dbReference type="ARBA" id="ARBA00004395"/>
    </source>
</evidence>
<dbReference type="InterPro" id="IPR024602">
    <property type="entry name" value="COG_su2_N"/>
</dbReference>
<evidence type="ECO:0000256" key="6">
    <source>
        <dbReference type="ARBA" id="ARBA00023034"/>
    </source>
</evidence>
<dbReference type="AlphaFoldDB" id="A0A9W8H7Z9"/>
<feature type="region of interest" description="Disordered" evidence="9">
    <location>
        <begin position="390"/>
        <end position="424"/>
    </location>
</feature>
<evidence type="ECO:0000259" key="10">
    <source>
        <dbReference type="Pfam" id="PF06148"/>
    </source>
</evidence>
<feature type="domain" description="COG complex component COG2 C-terminal" evidence="11">
    <location>
        <begin position="361"/>
        <end position="716"/>
    </location>
</feature>
<evidence type="ECO:0000313" key="13">
    <source>
        <dbReference type="Proteomes" id="UP001140217"/>
    </source>
</evidence>
<dbReference type="GO" id="GO:0006891">
    <property type="term" value="P:intra-Golgi vesicle-mediated transport"/>
    <property type="evidence" value="ECO:0007669"/>
    <property type="project" value="TreeGrafter"/>
</dbReference>
<dbReference type="PANTHER" id="PTHR12961">
    <property type="entry name" value="CONSERVED OLIGOMERIC GOLGI COMPLEX COMPONENT 2"/>
    <property type="match status" value="1"/>
</dbReference>
<dbReference type="EMBL" id="JANBUL010000387">
    <property type="protein sequence ID" value="KAJ2776180.1"/>
    <property type="molecule type" value="Genomic_DNA"/>
</dbReference>
<keyword evidence="6" id="KW-0333">Golgi apparatus</keyword>
<dbReference type="GO" id="GO:0015031">
    <property type="term" value="P:protein transport"/>
    <property type="evidence" value="ECO:0007669"/>
    <property type="project" value="UniProtKB-KW"/>
</dbReference>
<name>A0A9W8H7Z9_9FUNG</name>
<feature type="compositionally biased region" description="Low complexity" evidence="9">
    <location>
        <begin position="390"/>
        <end position="410"/>
    </location>
</feature>
<comment type="caution">
    <text evidence="12">The sequence shown here is derived from an EMBL/GenBank/DDBJ whole genome shotgun (WGS) entry which is preliminary data.</text>
</comment>
<evidence type="ECO:0000256" key="4">
    <source>
        <dbReference type="ARBA" id="ARBA00022448"/>
    </source>
</evidence>
<evidence type="ECO:0000256" key="8">
    <source>
        <dbReference type="ARBA" id="ARBA00031344"/>
    </source>
</evidence>
<evidence type="ECO:0000256" key="3">
    <source>
        <dbReference type="ARBA" id="ARBA00020977"/>
    </source>
</evidence>
<evidence type="ECO:0000256" key="9">
    <source>
        <dbReference type="SAM" id="MobiDB-lite"/>
    </source>
</evidence>
<proteinExistence type="inferred from homology"/>
<dbReference type="GO" id="GO:0007030">
    <property type="term" value="P:Golgi organization"/>
    <property type="evidence" value="ECO:0007669"/>
    <property type="project" value="InterPro"/>
</dbReference>
<keyword evidence="13" id="KW-1185">Reference proteome</keyword>
<feature type="domain" description="Conserved oligomeric Golgi complex subunit 2 N-terminal" evidence="10">
    <location>
        <begin position="2"/>
        <end position="65"/>
    </location>
</feature>
<evidence type="ECO:0000256" key="5">
    <source>
        <dbReference type="ARBA" id="ARBA00022927"/>
    </source>
</evidence>
<protein>
    <recommendedName>
        <fullName evidence="3">Conserved oligomeric Golgi complex subunit 2</fullName>
    </recommendedName>
    <alternativeName>
        <fullName evidence="8">Component of oligomeric Golgi complex 2</fullName>
    </alternativeName>
</protein>
<gene>
    <name evidence="12" type="ORF">H4R18_005802</name>
</gene>
<dbReference type="GO" id="GO:0000139">
    <property type="term" value="C:Golgi membrane"/>
    <property type="evidence" value="ECO:0007669"/>
    <property type="project" value="UniProtKB-SubCell"/>
</dbReference>
<dbReference type="InterPro" id="IPR024603">
    <property type="entry name" value="COG_complex_COG2_C"/>
</dbReference>
<dbReference type="Pfam" id="PF06148">
    <property type="entry name" value="COG2_N"/>
    <property type="match status" value="1"/>
</dbReference>
<reference evidence="12" key="1">
    <citation type="submission" date="2022-07" db="EMBL/GenBank/DDBJ databases">
        <title>Phylogenomic reconstructions and comparative analyses of Kickxellomycotina fungi.</title>
        <authorList>
            <person name="Reynolds N.K."/>
            <person name="Stajich J.E."/>
            <person name="Barry K."/>
            <person name="Grigoriev I.V."/>
            <person name="Crous P."/>
            <person name="Smith M.E."/>
        </authorList>
    </citation>
    <scope>NUCLEOTIDE SEQUENCE</scope>
    <source>
        <strain evidence="12">NBRC 105414</strain>
    </source>
</reference>